<feature type="domain" description="N-acetyltransferase" evidence="3">
    <location>
        <begin position="2"/>
        <end position="164"/>
    </location>
</feature>
<sequence length="164" mass="18802">MQQIRPATPHDAPALADLYNHYIRHSIITFEEEPVSAQTMAIRLKKVQQEQGLPWLVAEHQGQLLGYSYASQWKERQGYRYTVEGTLYLQPTAQGQGLGSRLYQQLLEQLQALGKRQFIGVIALPNDASVALHEKLGMVKVAHFHQVGFKFERWIDVGYWQKAL</sequence>
<evidence type="ECO:0000256" key="2">
    <source>
        <dbReference type="ARBA" id="ARBA00023315"/>
    </source>
</evidence>
<accession>A0ABV5ZCV4</accession>
<comment type="caution">
    <text evidence="4">The sequence shown here is derived from an EMBL/GenBank/DDBJ whole genome shotgun (WGS) entry which is preliminary data.</text>
</comment>
<reference evidence="4 5" key="1">
    <citation type="submission" date="2024-09" db="EMBL/GenBank/DDBJ databases">
        <authorList>
            <person name="Sun Q."/>
            <person name="Mori K."/>
        </authorList>
    </citation>
    <scope>NUCLEOTIDE SEQUENCE [LARGE SCALE GENOMIC DNA]</scope>
    <source>
        <strain evidence="4 5">ATCC 51285</strain>
    </source>
</reference>
<dbReference type="InterPro" id="IPR000182">
    <property type="entry name" value="GNAT_dom"/>
</dbReference>
<dbReference type="CDD" id="cd04301">
    <property type="entry name" value="NAT_SF"/>
    <property type="match status" value="1"/>
</dbReference>
<evidence type="ECO:0000313" key="4">
    <source>
        <dbReference type="EMBL" id="MFB9887123.1"/>
    </source>
</evidence>
<dbReference type="PANTHER" id="PTHR43072">
    <property type="entry name" value="N-ACETYLTRANSFERASE"/>
    <property type="match status" value="1"/>
</dbReference>
<evidence type="ECO:0000313" key="5">
    <source>
        <dbReference type="Proteomes" id="UP001589628"/>
    </source>
</evidence>
<dbReference type="Gene3D" id="3.40.630.30">
    <property type="match status" value="1"/>
</dbReference>
<gene>
    <name evidence="4" type="ORF">ACFFLH_11955</name>
</gene>
<organism evidence="4 5">
    <name type="scientific">Balneatrix alpica</name>
    <dbReference type="NCBI Taxonomy" id="75684"/>
    <lineage>
        <taxon>Bacteria</taxon>
        <taxon>Pseudomonadati</taxon>
        <taxon>Pseudomonadota</taxon>
        <taxon>Gammaproteobacteria</taxon>
        <taxon>Oceanospirillales</taxon>
        <taxon>Balneatrichaceae</taxon>
        <taxon>Balneatrix</taxon>
    </lineage>
</organism>
<evidence type="ECO:0000259" key="3">
    <source>
        <dbReference type="PROSITE" id="PS51186"/>
    </source>
</evidence>
<dbReference type="EMBL" id="JBHLZN010000004">
    <property type="protein sequence ID" value="MFB9887123.1"/>
    <property type="molecule type" value="Genomic_DNA"/>
</dbReference>
<evidence type="ECO:0000256" key="1">
    <source>
        <dbReference type="ARBA" id="ARBA00022679"/>
    </source>
</evidence>
<dbReference type="EC" id="2.3.-.-" evidence="4"/>
<keyword evidence="2 4" id="KW-0012">Acyltransferase</keyword>
<dbReference type="PROSITE" id="PS51186">
    <property type="entry name" value="GNAT"/>
    <property type="match status" value="1"/>
</dbReference>
<keyword evidence="1 4" id="KW-0808">Transferase</keyword>
<proteinExistence type="predicted"/>
<dbReference type="Proteomes" id="UP001589628">
    <property type="component" value="Unassembled WGS sequence"/>
</dbReference>
<dbReference type="GO" id="GO:0016746">
    <property type="term" value="F:acyltransferase activity"/>
    <property type="evidence" value="ECO:0007669"/>
    <property type="project" value="UniProtKB-KW"/>
</dbReference>
<keyword evidence="5" id="KW-1185">Reference proteome</keyword>
<dbReference type="InterPro" id="IPR016181">
    <property type="entry name" value="Acyl_CoA_acyltransferase"/>
</dbReference>
<protein>
    <submittedName>
        <fullName evidence="4">GNAT family N-acetyltransferase</fullName>
        <ecNumber evidence="4">2.3.-.-</ecNumber>
    </submittedName>
</protein>
<name>A0ABV5ZCV4_9GAMM</name>
<dbReference type="RefSeq" id="WP_035461882.1">
    <property type="nucleotide sequence ID" value="NZ_JBHLZN010000004.1"/>
</dbReference>
<dbReference type="SUPFAM" id="SSF55729">
    <property type="entry name" value="Acyl-CoA N-acyltransferases (Nat)"/>
    <property type="match status" value="1"/>
</dbReference>
<dbReference type="PANTHER" id="PTHR43072:SF23">
    <property type="entry name" value="UPF0039 PROTEIN C11D3.02C"/>
    <property type="match status" value="1"/>
</dbReference>
<dbReference type="Pfam" id="PF13420">
    <property type="entry name" value="Acetyltransf_4"/>
    <property type="match status" value="1"/>
</dbReference>